<dbReference type="PRINTS" id="PR00625">
    <property type="entry name" value="JDOMAIN"/>
</dbReference>
<feature type="domain" description="J" evidence="5">
    <location>
        <begin position="4"/>
        <end position="69"/>
    </location>
</feature>
<feature type="region of interest" description="Disordered" evidence="3">
    <location>
        <begin position="232"/>
        <end position="272"/>
    </location>
</feature>
<sequence length="272" mass="30831">MITNPYKVLGVPDGASEEECAKAYRKLAKKYHPDLNPNDKHAAEKMAEINAAFDQIKNVGAKQGSYGYGASEKGRSRSSSAPDYYTSIAQFINNRQFTQALNLLNNIEDRTAQWYYLSALANYGAGRREISLSHIQQACAMAPENYTYRATYDRIRMSTQGGFVNPFGGFAEFDDTDEENTHGRRVYTTNRGGCLSRIFKFILLIILVRIIFYLITLAFSAGNWGYRNNNGYNPQQQPQTDYSEDYDDSGETSTAENYEYYFGSRTGDQQFN</sequence>
<dbReference type="Proteomes" id="UP000823877">
    <property type="component" value="Unassembled WGS sequence"/>
</dbReference>
<dbReference type="InterPro" id="IPR036869">
    <property type="entry name" value="J_dom_sf"/>
</dbReference>
<dbReference type="PROSITE" id="PS50076">
    <property type="entry name" value="DNAJ_2"/>
    <property type="match status" value="1"/>
</dbReference>
<keyword evidence="4" id="KW-0812">Transmembrane</keyword>
<keyword evidence="4" id="KW-1133">Transmembrane helix</keyword>
<dbReference type="EMBL" id="DWXN01000012">
    <property type="protein sequence ID" value="HJB75666.1"/>
    <property type="molecule type" value="Genomic_DNA"/>
</dbReference>
<evidence type="ECO:0000256" key="4">
    <source>
        <dbReference type="SAM" id="Phobius"/>
    </source>
</evidence>
<evidence type="ECO:0000256" key="1">
    <source>
        <dbReference type="ARBA" id="ARBA00022705"/>
    </source>
</evidence>
<keyword evidence="2" id="KW-0143">Chaperone</keyword>
<dbReference type="PANTHER" id="PTHR44360">
    <property type="entry name" value="DNAJ HOMOLOG SUBFAMILY B MEMBER 9"/>
    <property type="match status" value="1"/>
</dbReference>
<evidence type="ECO:0000256" key="2">
    <source>
        <dbReference type="ARBA" id="ARBA00023186"/>
    </source>
</evidence>
<name>A0A9D2MIZ8_9FIRM</name>
<reference evidence="6" key="1">
    <citation type="journal article" date="2021" name="PeerJ">
        <title>Extensive microbial diversity within the chicken gut microbiome revealed by metagenomics and culture.</title>
        <authorList>
            <person name="Gilroy R."/>
            <person name="Ravi A."/>
            <person name="Getino M."/>
            <person name="Pursley I."/>
            <person name="Horton D.L."/>
            <person name="Alikhan N.F."/>
            <person name="Baker D."/>
            <person name="Gharbi K."/>
            <person name="Hall N."/>
            <person name="Watson M."/>
            <person name="Adriaenssens E.M."/>
            <person name="Foster-Nyarko E."/>
            <person name="Jarju S."/>
            <person name="Secka A."/>
            <person name="Antonio M."/>
            <person name="Oren A."/>
            <person name="Chaudhuri R.R."/>
            <person name="La Ragione R."/>
            <person name="Hildebrand F."/>
            <person name="Pallen M.J."/>
        </authorList>
    </citation>
    <scope>NUCLEOTIDE SEQUENCE</scope>
    <source>
        <strain evidence="6">CHK188-16595</strain>
    </source>
</reference>
<accession>A0A9D2MIZ8</accession>
<comment type="caution">
    <text evidence="6">The sequence shown here is derived from an EMBL/GenBank/DDBJ whole genome shotgun (WGS) entry which is preliminary data.</text>
</comment>
<evidence type="ECO:0000313" key="7">
    <source>
        <dbReference type="Proteomes" id="UP000823877"/>
    </source>
</evidence>
<dbReference type="InterPro" id="IPR001623">
    <property type="entry name" value="DnaJ_domain"/>
</dbReference>
<dbReference type="Gene3D" id="1.10.287.110">
    <property type="entry name" value="DnaJ domain"/>
    <property type="match status" value="1"/>
</dbReference>
<dbReference type="GO" id="GO:0051787">
    <property type="term" value="F:misfolded protein binding"/>
    <property type="evidence" value="ECO:0007669"/>
    <property type="project" value="TreeGrafter"/>
</dbReference>
<dbReference type="PANTHER" id="PTHR44360:SF1">
    <property type="entry name" value="DNAJ HOMOLOG SUBFAMILY B MEMBER 9"/>
    <property type="match status" value="1"/>
</dbReference>
<protein>
    <submittedName>
        <fullName evidence="6">J domain-containing protein</fullName>
    </submittedName>
</protein>
<gene>
    <name evidence="6" type="ORF">IAA37_08375</name>
</gene>
<dbReference type="SUPFAM" id="SSF46565">
    <property type="entry name" value="Chaperone J-domain"/>
    <property type="match status" value="1"/>
</dbReference>
<dbReference type="GO" id="GO:0051087">
    <property type="term" value="F:protein-folding chaperone binding"/>
    <property type="evidence" value="ECO:0007669"/>
    <property type="project" value="TreeGrafter"/>
</dbReference>
<dbReference type="Pfam" id="PF00226">
    <property type="entry name" value="DnaJ"/>
    <property type="match status" value="1"/>
</dbReference>
<dbReference type="GO" id="GO:0006260">
    <property type="term" value="P:DNA replication"/>
    <property type="evidence" value="ECO:0007669"/>
    <property type="project" value="UniProtKB-KW"/>
</dbReference>
<organism evidence="6 7">
    <name type="scientific">Candidatus Eubacterium faecale</name>
    <dbReference type="NCBI Taxonomy" id="2838568"/>
    <lineage>
        <taxon>Bacteria</taxon>
        <taxon>Bacillati</taxon>
        <taxon>Bacillota</taxon>
        <taxon>Clostridia</taxon>
        <taxon>Eubacteriales</taxon>
        <taxon>Eubacteriaceae</taxon>
        <taxon>Eubacterium</taxon>
    </lineage>
</organism>
<proteinExistence type="predicted"/>
<dbReference type="InterPro" id="IPR051948">
    <property type="entry name" value="Hsp70_co-chaperone_J-domain"/>
</dbReference>
<keyword evidence="4" id="KW-0472">Membrane</keyword>
<evidence type="ECO:0000259" key="5">
    <source>
        <dbReference type="PROSITE" id="PS50076"/>
    </source>
</evidence>
<reference evidence="6" key="2">
    <citation type="submission" date="2021-04" db="EMBL/GenBank/DDBJ databases">
        <authorList>
            <person name="Gilroy R."/>
        </authorList>
    </citation>
    <scope>NUCLEOTIDE SEQUENCE</scope>
    <source>
        <strain evidence="6">CHK188-16595</strain>
    </source>
</reference>
<dbReference type="CDD" id="cd06257">
    <property type="entry name" value="DnaJ"/>
    <property type="match status" value="1"/>
</dbReference>
<dbReference type="SMART" id="SM00271">
    <property type="entry name" value="DnaJ"/>
    <property type="match status" value="1"/>
</dbReference>
<dbReference type="AlphaFoldDB" id="A0A9D2MIZ8"/>
<keyword evidence="1" id="KW-0235">DNA replication</keyword>
<feature type="transmembrane region" description="Helical" evidence="4">
    <location>
        <begin position="201"/>
        <end position="226"/>
    </location>
</feature>
<evidence type="ECO:0000313" key="6">
    <source>
        <dbReference type="EMBL" id="HJB75666.1"/>
    </source>
</evidence>
<evidence type="ECO:0000256" key="3">
    <source>
        <dbReference type="SAM" id="MobiDB-lite"/>
    </source>
</evidence>
<dbReference type="GO" id="GO:0036503">
    <property type="term" value="P:ERAD pathway"/>
    <property type="evidence" value="ECO:0007669"/>
    <property type="project" value="TreeGrafter"/>
</dbReference>